<sequence length="186" mass="21698">TLIFIFKFRESIKLFLENIASIKVGPFEASQRQTKIPEEKIEDQLTENLQEQGITLSQEQVQHLDEVFNNLSKEKETKEQEIANKDQAIKYFAERAELYEFAYLSLYLVFNSKLALLWFYNQISNSSTKENFTSQFILNSQVINPFAEKEAIFNALLVNGLLEQNGILFKTSEKGIRFLKHNKFIV</sequence>
<protein>
    <submittedName>
        <fullName evidence="2">Uncharacterized protein</fullName>
    </submittedName>
</protein>
<proteinExistence type="predicted"/>
<gene>
    <name evidence="2" type="ORF">CO161_04670</name>
</gene>
<evidence type="ECO:0000256" key="1">
    <source>
        <dbReference type="SAM" id="Coils"/>
    </source>
</evidence>
<dbReference type="AlphaFoldDB" id="A0A2M7YIH2"/>
<dbReference type="EMBL" id="PFWH01000153">
    <property type="protein sequence ID" value="PJA62771.1"/>
    <property type="molecule type" value="Genomic_DNA"/>
</dbReference>
<name>A0A2M7YIH2_9BACT</name>
<accession>A0A2M7YIH2</accession>
<feature type="non-terminal residue" evidence="2">
    <location>
        <position position="1"/>
    </location>
</feature>
<comment type="caution">
    <text evidence="2">The sequence shown here is derived from an EMBL/GenBank/DDBJ whole genome shotgun (WGS) entry which is preliminary data.</text>
</comment>
<reference evidence="3" key="1">
    <citation type="submission" date="2017-09" db="EMBL/GenBank/DDBJ databases">
        <title>Depth-based differentiation of microbial function through sediment-hosted aquifers and enrichment of novel symbionts in the deep terrestrial subsurface.</title>
        <authorList>
            <person name="Probst A.J."/>
            <person name="Ladd B."/>
            <person name="Jarett J.K."/>
            <person name="Geller-Mcgrath D.E."/>
            <person name="Sieber C.M.K."/>
            <person name="Emerson J.B."/>
            <person name="Anantharaman K."/>
            <person name="Thomas B.C."/>
            <person name="Malmstrom R."/>
            <person name="Stieglmeier M."/>
            <person name="Klingl A."/>
            <person name="Woyke T."/>
            <person name="Ryan C.M."/>
            <person name="Banfield J.F."/>
        </authorList>
    </citation>
    <scope>NUCLEOTIDE SEQUENCE [LARGE SCALE GENOMIC DNA]</scope>
</reference>
<evidence type="ECO:0000313" key="3">
    <source>
        <dbReference type="Proteomes" id="UP000229026"/>
    </source>
</evidence>
<evidence type="ECO:0000313" key="2">
    <source>
        <dbReference type="EMBL" id="PJA62771.1"/>
    </source>
</evidence>
<organism evidence="2 3">
    <name type="scientific">Candidatus Portnoybacteria bacterium CG_4_9_14_3_um_filter_44_9</name>
    <dbReference type="NCBI Taxonomy" id="1974806"/>
    <lineage>
        <taxon>Bacteria</taxon>
        <taxon>Candidatus Portnoyibacteriota</taxon>
    </lineage>
</organism>
<feature type="coiled-coil region" evidence="1">
    <location>
        <begin position="61"/>
        <end position="88"/>
    </location>
</feature>
<keyword evidence="1" id="KW-0175">Coiled coil</keyword>
<dbReference type="Proteomes" id="UP000229026">
    <property type="component" value="Unassembled WGS sequence"/>
</dbReference>